<reference evidence="3" key="1">
    <citation type="journal article" date="2014" name="Science">
        <title>The coffee genome provides insight into the convergent evolution of caffeine biosynthesis.</title>
        <authorList>
            <person name="Denoeud F."/>
            <person name="Carretero-Paulet L."/>
            <person name="Dereeper A."/>
            <person name="Droc G."/>
            <person name="Guyot R."/>
            <person name="Pietrella M."/>
            <person name="Zheng C."/>
            <person name="Alberti A."/>
            <person name="Anthony F."/>
            <person name="Aprea G."/>
            <person name="Aury J.M."/>
            <person name="Bento P."/>
            <person name="Bernard M."/>
            <person name="Bocs S."/>
            <person name="Campa C."/>
            <person name="Cenci A."/>
            <person name="Combes M.C."/>
            <person name="Crouzillat D."/>
            <person name="Da Silva C."/>
            <person name="Daddiego L."/>
            <person name="De Bellis F."/>
            <person name="Dussert S."/>
            <person name="Garsmeur O."/>
            <person name="Gayraud T."/>
            <person name="Guignon V."/>
            <person name="Jahn K."/>
            <person name="Jamilloux V."/>
            <person name="Joet T."/>
            <person name="Labadie K."/>
            <person name="Lan T."/>
            <person name="Leclercq J."/>
            <person name="Lepelley M."/>
            <person name="Leroy T."/>
            <person name="Li L.T."/>
            <person name="Librado P."/>
            <person name="Lopez L."/>
            <person name="Munoz A."/>
            <person name="Noel B."/>
            <person name="Pallavicini A."/>
            <person name="Perrotta G."/>
            <person name="Poncet V."/>
            <person name="Pot D."/>
            <person name="Priyono X."/>
            <person name="Rigoreau M."/>
            <person name="Rouard M."/>
            <person name="Rozas J."/>
            <person name="Tranchant-Dubreuil C."/>
            <person name="VanBuren R."/>
            <person name="Zhang Q."/>
            <person name="Andrade A.C."/>
            <person name="Argout X."/>
            <person name="Bertrand B."/>
            <person name="de Kochko A."/>
            <person name="Graziosi G."/>
            <person name="Henry R.J."/>
            <person name="Jayarama X."/>
            <person name="Ming R."/>
            <person name="Nagai C."/>
            <person name="Rounsley S."/>
            <person name="Sankoff D."/>
            <person name="Giuliano G."/>
            <person name="Albert V.A."/>
            <person name="Wincker P."/>
            <person name="Lashermes P."/>
        </authorList>
    </citation>
    <scope>NUCLEOTIDE SEQUENCE [LARGE SCALE GENOMIC DNA]</scope>
    <source>
        <strain evidence="3">cv. DH200-94</strain>
    </source>
</reference>
<dbReference type="PANTHER" id="PTHR35741:SF1">
    <property type="entry name" value="FACTOR CWC22-LIKE PROTEIN, PUTATIVE (DUF3245)-RELATED"/>
    <property type="match status" value="1"/>
</dbReference>
<name>A0A068UK26_COFCA</name>
<accession>A0A068UK26</accession>
<dbReference type="Proteomes" id="UP000295252">
    <property type="component" value="Chromosome IV"/>
</dbReference>
<dbReference type="InterPro" id="IPR021641">
    <property type="entry name" value="DUF3245"/>
</dbReference>
<dbReference type="InParanoid" id="A0A068UK26"/>
<evidence type="ECO:0000256" key="1">
    <source>
        <dbReference type="SAM" id="MobiDB-lite"/>
    </source>
</evidence>
<dbReference type="Pfam" id="PF11595">
    <property type="entry name" value="DUF3245"/>
    <property type="match status" value="1"/>
</dbReference>
<dbReference type="Gramene" id="CDP08811">
    <property type="protein sequence ID" value="CDP08811"/>
    <property type="gene ID" value="GSCOC_T00027916001"/>
</dbReference>
<evidence type="ECO:0000313" key="2">
    <source>
        <dbReference type="EMBL" id="CDP08811.1"/>
    </source>
</evidence>
<feature type="region of interest" description="Disordered" evidence="1">
    <location>
        <begin position="149"/>
        <end position="205"/>
    </location>
</feature>
<sequence length="205" mass="22468">MSRVELEYSDTRARLDSITSLGCGLIEGASFLSPDSSSEQPVVQQNPDLWCSGALFGGALRTKIGGEDSMKSDEASKKASLPPLVKFNKAFKLAEQWVNSMSKLEDEKFAKVEVRPSRLGVGAAVGRESKVIQSNDPIERRLRAKLESDKKKVVKNAEEPGVPTLNGSSQEDSDDEELGSRTKAFVKKRPADWTLSLQQGKKKLK</sequence>
<dbReference type="OMA" id="DLWCSGA"/>
<evidence type="ECO:0000313" key="3">
    <source>
        <dbReference type="Proteomes" id="UP000295252"/>
    </source>
</evidence>
<organism evidence="2 3">
    <name type="scientific">Coffea canephora</name>
    <name type="common">Robusta coffee</name>
    <dbReference type="NCBI Taxonomy" id="49390"/>
    <lineage>
        <taxon>Eukaryota</taxon>
        <taxon>Viridiplantae</taxon>
        <taxon>Streptophyta</taxon>
        <taxon>Embryophyta</taxon>
        <taxon>Tracheophyta</taxon>
        <taxon>Spermatophyta</taxon>
        <taxon>Magnoliopsida</taxon>
        <taxon>eudicotyledons</taxon>
        <taxon>Gunneridae</taxon>
        <taxon>Pentapetalae</taxon>
        <taxon>asterids</taxon>
        <taxon>lamiids</taxon>
        <taxon>Gentianales</taxon>
        <taxon>Rubiaceae</taxon>
        <taxon>Ixoroideae</taxon>
        <taxon>Gardenieae complex</taxon>
        <taxon>Bertiereae - Coffeeae clade</taxon>
        <taxon>Coffeeae</taxon>
        <taxon>Coffea</taxon>
    </lineage>
</organism>
<dbReference type="STRING" id="49390.A0A068UK26"/>
<dbReference type="EMBL" id="HG739119">
    <property type="protein sequence ID" value="CDP08811.1"/>
    <property type="molecule type" value="Genomic_DNA"/>
</dbReference>
<proteinExistence type="predicted"/>
<feature type="compositionally biased region" description="Basic and acidic residues" evidence="1">
    <location>
        <begin position="149"/>
        <end position="158"/>
    </location>
</feature>
<protein>
    <submittedName>
        <fullName evidence="2">Uncharacterized protein</fullName>
    </submittedName>
</protein>
<dbReference type="PhylomeDB" id="A0A068UK26"/>
<gene>
    <name evidence="2" type="ORF">GSCOC_T00027916001</name>
</gene>
<dbReference type="PANTHER" id="PTHR35741">
    <property type="entry name" value="FACTOR CWC22-LIKE PROTEIN, PUTATIVE (DUF3245)-RELATED"/>
    <property type="match status" value="1"/>
</dbReference>
<keyword evidence="3" id="KW-1185">Reference proteome</keyword>
<dbReference type="FunCoup" id="A0A068UK26">
    <property type="interactions" value="1259"/>
</dbReference>
<dbReference type="AlphaFoldDB" id="A0A068UK26"/>
<dbReference type="OrthoDB" id="1908779at2759"/>